<accession>A0ABN2U5F5</accession>
<name>A0ABN2U5F5_9ACTN</name>
<reference evidence="1 2" key="1">
    <citation type="journal article" date="2019" name="Int. J. Syst. Evol. Microbiol.">
        <title>The Global Catalogue of Microorganisms (GCM) 10K type strain sequencing project: providing services to taxonomists for standard genome sequencing and annotation.</title>
        <authorList>
            <consortium name="The Broad Institute Genomics Platform"/>
            <consortium name="The Broad Institute Genome Sequencing Center for Infectious Disease"/>
            <person name="Wu L."/>
            <person name="Ma J."/>
        </authorList>
    </citation>
    <scope>NUCLEOTIDE SEQUENCE [LARGE SCALE GENOMIC DNA]</scope>
    <source>
        <strain evidence="1 2">JCM 16014</strain>
    </source>
</reference>
<organism evidence="1 2">
    <name type="scientific">Catenulispora yoronensis</name>
    <dbReference type="NCBI Taxonomy" id="450799"/>
    <lineage>
        <taxon>Bacteria</taxon>
        <taxon>Bacillati</taxon>
        <taxon>Actinomycetota</taxon>
        <taxon>Actinomycetes</taxon>
        <taxon>Catenulisporales</taxon>
        <taxon>Catenulisporaceae</taxon>
        <taxon>Catenulispora</taxon>
    </lineage>
</organism>
<comment type="caution">
    <text evidence="1">The sequence shown here is derived from an EMBL/GenBank/DDBJ whole genome shotgun (WGS) entry which is preliminary data.</text>
</comment>
<dbReference type="EMBL" id="BAAAQN010000014">
    <property type="protein sequence ID" value="GAA2028377.1"/>
    <property type="molecule type" value="Genomic_DNA"/>
</dbReference>
<dbReference type="Proteomes" id="UP001500751">
    <property type="component" value="Unassembled WGS sequence"/>
</dbReference>
<proteinExistence type="predicted"/>
<protein>
    <submittedName>
        <fullName evidence="1">Uncharacterized protein</fullName>
    </submittedName>
</protein>
<evidence type="ECO:0000313" key="2">
    <source>
        <dbReference type="Proteomes" id="UP001500751"/>
    </source>
</evidence>
<gene>
    <name evidence="1" type="ORF">GCM10009839_29320</name>
</gene>
<evidence type="ECO:0000313" key="1">
    <source>
        <dbReference type="EMBL" id="GAA2028377.1"/>
    </source>
</evidence>
<sequence length="107" mass="11451">MGSQRLRALGWTAGHQKAFAILQEAAGADLIPALVTEAGDGGCDAEAGSGPLRATYGPNLLLSMAADPLRRPLTDDWIAVRRWPDGRATAEAILSRRVTLMRQEPSR</sequence>
<keyword evidence="2" id="KW-1185">Reference proteome</keyword>